<organism evidence="2 3">
    <name type="scientific">Macrolepiota fuliginosa MF-IS2</name>
    <dbReference type="NCBI Taxonomy" id="1400762"/>
    <lineage>
        <taxon>Eukaryota</taxon>
        <taxon>Fungi</taxon>
        <taxon>Dikarya</taxon>
        <taxon>Basidiomycota</taxon>
        <taxon>Agaricomycotina</taxon>
        <taxon>Agaricomycetes</taxon>
        <taxon>Agaricomycetidae</taxon>
        <taxon>Agaricales</taxon>
        <taxon>Agaricineae</taxon>
        <taxon>Agaricaceae</taxon>
        <taxon>Macrolepiota</taxon>
    </lineage>
</organism>
<name>A0A9P6BVN2_9AGAR</name>
<evidence type="ECO:0000313" key="2">
    <source>
        <dbReference type="EMBL" id="KAF9440947.1"/>
    </source>
</evidence>
<dbReference type="EMBL" id="MU152154">
    <property type="protein sequence ID" value="KAF9440947.1"/>
    <property type="molecule type" value="Genomic_DNA"/>
</dbReference>
<feature type="transmembrane region" description="Helical" evidence="1">
    <location>
        <begin position="166"/>
        <end position="190"/>
    </location>
</feature>
<dbReference type="Proteomes" id="UP000807342">
    <property type="component" value="Unassembled WGS sequence"/>
</dbReference>
<keyword evidence="1" id="KW-1133">Transmembrane helix</keyword>
<reference evidence="2" key="1">
    <citation type="submission" date="2020-11" db="EMBL/GenBank/DDBJ databases">
        <authorList>
            <consortium name="DOE Joint Genome Institute"/>
            <person name="Ahrendt S."/>
            <person name="Riley R."/>
            <person name="Andreopoulos W."/>
            <person name="Labutti K."/>
            <person name="Pangilinan J."/>
            <person name="Ruiz-Duenas F.J."/>
            <person name="Barrasa J.M."/>
            <person name="Sanchez-Garcia M."/>
            <person name="Camarero S."/>
            <person name="Miyauchi S."/>
            <person name="Serrano A."/>
            <person name="Linde D."/>
            <person name="Babiker R."/>
            <person name="Drula E."/>
            <person name="Ayuso-Fernandez I."/>
            <person name="Pacheco R."/>
            <person name="Padilla G."/>
            <person name="Ferreira P."/>
            <person name="Barriuso J."/>
            <person name="Kellner H."/>
            <person name="Castanera R."/>
            <person name="Alfaro M."/>
            <person name="Ramirez L."/>
            <person name="Pisabarro A.G."/>
            <person name="Kuo A."/>
            <person name="Tritt A."/>
            <person name="Lipzen A."/>
            <person name="He G."/>
            <person name="Yan M."/>
            <person name="Ng V."/>
            <person name="Cullen D."/>
            <person name="Martin F."/>
            <person name="Rosso M.-N."/>
            <person name="Henrissat B."/>
            <person name="Hibbett D."/>
            <person name="Martinez A.T."/>
            <person name="Grigoriev I.V."/>
        </authorList>
    </citation>
    <scope>NUCLEOTIDE SEQUENCE</scope>
    <source>
        <strain evidence="2">MF-IS2</strain>
    </source>
</reference>
<protein>
    <submittedName>
        <fullName evidence="2">Uncharacterized protein</fullName>
    </submittedName>
</protein>
<sequence>MVLLLVNLGYLVEYFVWSHFPFIYYTQNPAVDVRKAAYVVGYLSNLMPLLTVCLTDGLLVWRCYVVQTNIDLGKHSGWRSVFWVIPLGLWVTTAAMGLVGGILFVVGPDPKAVNPLTHVLEATALISNCLVNMFTTCYITTCLLLHKRMVGAAFGENAPTDQHLRIISILLESAAIGVPVTVVAAAGLAADGLLGT</sequence>
<dbReference type="AlphaFoldDB" id="A0A9P6BVN2"/>
<feature type="non-terminal residue" evidence="2">
    <location>
        <position position="196"/>
    </location>
</feature>
<proteinExistence type="predicted"/>
<keyword evidence="1" id="KW-0812">Transmembrane</keyword>
<feature type="transmembrane region" description="Helical" evidence="1">
    <location>
        <begin position="81"/>
        <end position="105"/>
    </location>
</feature>
<feature type="transmembrane region" description="Helical" evidence="1">
    <location>
        <begin position="36"/>
        <end position="61"/>
    </location>
</feature>
<keyword evidence="3" id="KW-1185">Reference proteome</keyword>
<dbReference type="OrthoDB" id="3259206at2759"/>
<evidence type="ECO:0000313" key="3">
    <source>
        <dbReference type="Proteomes" id="UP000807342"/>
    </source>
</evidence>
<gene>
    <name evidence="2" type="ORF">P691DRAFT_800801</name>
</gene>
<accession>A0A9P6BVN2</accession>
<evidence type="ECO:0000256" key="1">
    <source>
        <dbReference type="SAM" id="Phobius"/>
    </source>
</evidence>
<keyword evidence="1" id="KW-0472">Membrane</keyword>
<comment type="caution">
    <text evidence="2">The sequence shown here is derived from an EMBL/GenBank/DDBJ whole genome shotgun (WGS) entry which is preliminary data.</text>
</comment>
<feature type="transmembrane region" description="Helical" evidence="1">
    <location>
        <begin position="125"/>
        <end position="145"/>
    </location>
</feature>